<sequence length="143" mass="15726">MIGSTWPAPIDQNLTPPAAVPPAVQKPMQKIIVNSTHDRQGYMLHILAPLDSIRRDILHIRSGRSWPQADHEAFDATSVLGAPGIIDPHSKNRSWTNLARALILRRQPPSLPGQLRSIRASCGLEIQSQAVIPNQLNPGCRQT</sequence>
<proteinExistence type="predicted"/>
<dbReference type="HOGENOM" id="CLU_1806849_0_0_1"/>
<organism evidence="1 2">
    <name type="scientific">Penicillium rubens (strain ATCC 28089 / DSM 1075 / NRRL 1951 / Wisconsin 54-1255)</name>
    <name type="common">Penicillium chrysogenum</name>
    <dbReference type="NCBI Taxonomy" id="500485"/>
    <lineage>
        <taxon>Eukaryota</taxon>
        <taxon>Fungi</taxon>
        <taxon>Dikarya</taxon>
        <taxon>Ascomycota</taxon>
        <taxon>Pezizomycotina</taxon>
        <taxon>Eurotiomycetes</taxon>
        <taxon>Eurotiomycetidae</taxon>
        <taxon>Eurotiales</taxon>
        <taxon>Aspergillaceae</taxon>
        <taxon>Penicillium</taxon>
        <taxon>Penicillium chrysogenum species complex</taxon>
    </lineage>
</organism>
<dbReference type="AlphaFoldDB" id="B6HSQ2"/>
<accession>B6HSQ2</accession>
<gene>
    <name evidence="1" type="ORF">Pc22g08570</name>
    <name evidence="1" type="ORF">PCH_Pc22g08570</name>
</gene>
<dbReference type="VEuPathDB" id="FungiDB:PCH_Pc22g08570"/>
<evidence type="ECO:0000313" key="2">
    <source>
        <dbReference type="Proteomes" id="UP000000724"/>
    </source>
</evidence>
<evidence type="ECO:0000313" key="1">
    <source>
        <dbReference type="EMBL" id="CAP98145.1"/>
    </source>
</evidence>
<name>B6HSQ2_PENRW</name>
<dbReference type="EMBL" id="AM920437">
    <property type="protein sequence ID" value="CAP98145.1"/>
    <property type="molecule type" value="Genomic_DNA"/>
</dbReference>
<reference evidence="1 2" key="1">
    <citation type="journal article" date="2008" name="Nat. Biotechnol.">
        <title>Genome sequencing and analysis of the filamentous fungus Penicillium chrysogenum.</title>
        <authorList>
            <person name="van den Berg M.A."/>
            <person name="Albang R."/>
            <person name="Albermann K."/>
            <person name="Badger J.H."/>
            <person name="Daran J.-M."/>
            <person name="Driessen A.J.M."/>
            <person name="Garcia-Estrada C."/>
            <person name="Fedorova N.D."/>
            <person name="Harris D.M."/>
            <person name="Heijne W.H.M."/>
            <person name="Joardar V.S."/>
            <person name="Kiel J.A.K.W."/>
            <person name="Kovalchuk A."/>
            <person name="Martin J.F."/>
            <person name="Nierman W.C."/>
            <person name="Nijland J.G."/>
            <person name="Pronk J.T."/>
            <person name="Roubos J.A."/>
            <person name="van der Klei I.J."/>
            <person name="van Peij N.N.M.E."/>
            <person name="Veenhuis M."/>
            <person name="von Doehren H."/>
            <person name="Wagner C."/>
            <person name="Wortman J.R."/>
            <person name="Bovenberg R.A.L."/>
        </authorList>
    </citation>
    <scope>NUCLEOTIDE SEQUENCE [LARGE SCALE GENOMIC DNA]</scope>
    <source>
        <strain evidence="2">ATCC 28089 / DSM 1075 / NRRL 1951 / Wisconsin 54-1255</strain>
    </source>
</reference>
<dbReference type="Proteomes" id="UP000000724">
    <property type="component" value="Contig Pc00c22"/>
</dbReference>
<keyword evidence="2" id="KW-1185">Reference proteome</keyword>
<protein>
    <submittedName>
        <fullName evidence="1">Uncharacterized protein</fullName>
    </submittedName>
</protein>